<dbReference type="GO" id="GO:0000785">
    <property type="term" value="C:chromatin"/>
    <property type="evidence" value="ECO:0007669"/>
    <property type="project" value="TreeGrafter"/>
</dbReference>
<keyword evidence="6" id="KW-0539">Nucleus</keyword>
<evidence type="ECO:0000256" key="4">
    <source>
        <dbReference type="ARBA" id="ARBA00022771"/>
    </source>
</evidence>
<evidence type="ECO:0000256" key="5">
    <source>
        <dbReference type="ARBA" id="ARBA00022833"/>
    </source>
</evidence>
<dbReference type="InterPro" id="IPR007219">
    <property type="entry name" value="XnlR_reg_dom"/>
</dbReference>
<dbReference type="AlphaFoldDB" id="A0A8J2X5N5"/>
<organism evidence="9 10">
    <name type="scientific">Zygosaccharomyces bailii (strain CLIB 213 / ATCC 58445 / CBS 680 / BCRC 21525 / NBRC 1098 / NCYC 1416 / NRRL Y-2227)</name>
    <dbReference type="NCBI Taxonomy" id="1333698"/>
    <lineage>
        <taxon>Eukaryota</taxon>
        <taxon>Fungi</taxon>
        <taxon>Dikarya</taxon>
        <taxon>Ascomycota</taxon>
        <taxon>Saccharomycotina</taxon>
        <taxon>Saccharomycetes</taxon>
        <taxon>Saccharomycetales</taxon>
        <taxon>Saccharomycetaceae</taxon>
        <taxon>Zygosaccharomyces</taxon>
    </lineage>
</organism>
<dbReference type="PANTHER" id="PTHR40626">
    <property type="entry name" value="MIP31509P"/>
    <property type="match status" value="1"/>
</dbReference>
<dbReference type="GO" id="GO:0005634">
    <property type="term" value="C:nucleus"/>
    <property type="evidence" value="ECO:0007669"/>
    <property type="project" value="UniProtKB-SubCell"/>
</dbReference>
<dbReference type="EMBL" id="HG316475">
    <property type="protein sequence ID" value="CDF92074.1"/>
    <property type="molecule type" value="Genomic_DNA"/>
</dbReference>
<keyword evidence="4" id="KW-0863">Zinc-finger</keyword>
<proteinExistence type="predicted"/>
<dbReference type="GO" id="GO:0000978">
    <property type="term" value="F:RNA polymerase II cis-regulatory region sequence-specific DNA binding"/>
    <property type="evidence" value="ECO:0007669"/>
    <property type="project" value="InterPro"/>
</dbReference>
<keyword evidence="3" id="KW-0677">Repeat</keyword>
<name>A0A8J2X5N5_ZYGB2</name>
<dbReference type="InterPro" id="IPR051059">
    <property type="entry name" value="VerF-like"/>
</dbReference>
<feature type="region of interest" description="Disordered" evidence="7">
    <location>
        <begin position="1"/>
        <end position="22"/>
    </location>
</feature>
<feature type="domain" description="Xylanolytic transcriptional activator regulatory" evidence="8">
    <location>
        <begin position="213"/>
        <end position="489"/>
    </location>
</feature>
<evidence type="ECO:0000256" key="1">
    <source>
        <dbReference type="ARBA" id="ARBA00004123"/>
    </source>
</evidence>
<dbReference type="OrthoDB" id="1405595at2759"/>
<dbReference type="GO" id="GO:0006351">
    <property type="term" value="P:DNA-templated transcription"/>
    <property type="evidence" value="ECO:0007669"/>
    <property type="project" value="InterPro"/>
</dbReference>
<evidence type="ECO:0000256" key="3">
    <source>
        <dbReference type="ARBA" id="ARBA00022737"/>
    </source>
</evidence>
<evidence type="ECO:0000313" key="9">
    <source>
        <dbReference type="EMBL" id="CDF92074.1"/>
    </source>
</evidence>
<dbReference type="CDD" id="cd12148">
    <property type="entry name" value="fungal_TF_MHR"/>
    <property type="match status" value="1"/>
</dbReference>
<keyword evidence="5" id="KW-0862">Zinc</keyword>
<dbReference type="GO" id="GO:0000981">
    <property type="term" value="F:DNA-binding transcription factor activity, RNA polymerase II-specific"/>
    <property type="evidence" value="ECO:0007669"/>
    <property type="project" value="InterPro"/>
</dbReference>
<accession>A0A8J2X5N5</accession>
<comment type="subcellular location">
    <subcellularLocation>
        <location evidence="1">Nucleus</location>
    </subcellularLocation>
</comment>
<keyword evidence="2" id="KW-0479">Metal-binding</keyword>
<dbReference type="GO" id="GO:0008270">
    <property type="term" value="F:zinc ion binding"/>
    <property type="evidence" value="ECO:0007669"/>
    <property type="project" value="UniProtKB-KW"/>
</dbReference>
<reference evidence="10" key="1">
    <citation type="journal article" date="2013" name="Genome Announc.">
        <title>Genome sequence of the food spoilage yeast Zygosaccharomyces bailii CLIB 213(T).</title>
        <authorList>
            <person name="Galeote V."/>
            <person name="Bigey F."/>
            <person name="Devillers H."/>
            <person name="Neuveglise C."/>
            <person name="Dequin S."/>
        </authorList>
    </citation>
    <scope>NUCLEOTIDE SEQUENCE [LARGE SCALE GENOMIC DNA]</scope>
    <source>
        <strain evidence="10">CLIB 213 / ATCC 58445 / CBS 680 / CCRC 21525 / NBRC 1098 / NCYC 1416 / NRRL Y-2227</strain>
    </source>
</reference>
<gene>
    <name evidence="9" type="ORF">BN860_00144g</name>
</gene>
<evidence type="ECO:0000256" key="7">
    <source>
        <dbReference type="SAM" id="MobiDB-lite"/>
    </source>
</evidence>
<sequence>MSEAGGDLFVDHRPDSSNNSPKINKLLRREKALDQIGSQSTVNDEDKELRTAMNEEYIIAGMQQIRNKRKAQQPLIQSEGARMERQNREKPRRHILSEESNYGGGNSVAVKIPNSDTFFPSIQWLLNDPLSISPKGGRSSYQLENGAFYTHNDGPLGPSTLAMLEEIFALSPEFPHADCQTEVDDEILLKMVKCIPAIQEHPDFVIDKIKWFLEIYWLLYHCQHPILHRLSFSTFETQPLLLLNMIMIGASFSKKSTPPEHFILADPNGLADMIADPLRWLIFTSEQAKPPCKSWVIQSLIILETFEITSTSRTLHERACIYNGAKVQLLRRSPILGGDPLISVGSDVSHSNSLWNTWIESQSMKRIALMSFYIDTVHAIVYGHPVNLFANQVKLSLPCPDDLWEYNNIDRNKAPMSVAQTPLFCDALRKLLQKERVDVEPFSSQILLAGLINLLLQVEQNISQWSNFGWESIQENWRDTISSAIEYWKTQLPSGNCCLTSSSMHHYDTTSLDQPPLPPFLKLDDTRCSFPVYHAAQIYLRITHYDYIVYAGAPRRMNVPILPDDYEIVVKQIGKWVKSSCGPLCVIHSIIYLCEILLSPEDSLEMVNYFYEPDKDPYLYRPNIVISAILSQ</sequence>
<dbReference type="Proteomes" id="UP000019375">
    <property type="component" value="Unassembled WGS sequence"/>
</dbReference>
<evidence type="ECO:0000313" key="10">
    <source>
        <dbReference type="Proteomes" id="UP000019375"/>
    </source>
</evidence>
<evidence type="ECO:0000256" key="6">
    <source>
        <dbReference type="ARBA" id="ARBA00023242"/>
    </source>
</evidence>
<protein>
    <submittedName>
        <fullName evidence="9">ZYBA0S22-00144g1_1</fullName>
    </submittedName>
</protein>
<evidence type="ECO:0000259" key="8">
    <source>
        <dbReference type="Pfam" id="PF04082"/>
    </source>
</evidence>
<dbReference type="PANTHER" id="PTHR40626:SF11">
    <property type="entry name" value="ZINC FINGER PROTEIN YPR022C"/>
    <property type="match status" value="1"/>
</dbReference>
<keyword evidence="10" id="KW-1185">Reference proteome</keyword>
<dbReference type="Pfam" id="PF04082">
    <property type="entry name" value="Fungal_trans"/>
    <property type="match status" value="1"/>
</dbReference>
<evidence type="ECO:0000256" key="2">
    <source>
        <dbReference type="ARBA" id="ARBA00022723"/>
    </source>
</evidence>